<dbReference type="Gene3D" id="3.40.50.1010">
    <property type="entry name" value="5'-nuclease"/>
    <property type="match status" value="1"/>
</dbReference>
<dbReference type="GO" id="GO:0005829">
    <property type="term" value="C:cytosol"/>
    <property type="evidence" value="ECO:0007669"/>
    <property type="project" value="TreeGrafter"/>
</dbReference>
<dbReference type="InterPro" id="IPR051451">
    <property type="entry name" value="PhoH2-like"/>
</dbReference>
<reference evidence="6" key="1">
    <citation type="submission" date="2020-05" db="EMBL/GenBank/DDBJ databases">
        <authorList>
            <person name="Chiriac C."/>
            <person name="Salcher M."/>
            <person name="Ghai R."/>
            <person name="Kavagutti S V."/>
        </authorList>
    </citation>
    <scope>NUCLEOTIDE SEQUENCE</scope>
</reference>
<dbReference type="Gene3D" id="3.40.50.300">
    <property type="entry name" value="P-loop containing nucleotide triphosphate hydrolases"/>
    <property type="match status" value="1"/>
</dbReference>
<dbReference type="InterPro" id="IPR027417">
    <property type="entry name" value="P-loop_NTPase"/>
</dbReference>
<organism evidence="6">
    <name type="scientific">freshwater metagenome</name>
    <dbReference type="NCBI Taxonomy" id="449393"/>
    <lineage>
        <taxon>unclassified sequences</taxon>
        <taxon>metagenomes</taxon>
        <taxon>ecological metagenomes</taxon>
    </lineage>
</organism>
<comment type="similarity">
    <text evidence="3">In the N-terminal section; belongs to the PINc/VapC protein family.</text>
</comment>
<dbReference type="SUPFAM" id="SSF88723">
    <property type="entry name" value="PIN domain-like"/>
    <property type="match status" value="1"/>
</dbReference>
<dbReference type="SUPFAM" id="SSF52540">
    <property type="entry name" value="P-loop containing nucleoside triphosphate hydrolases"/>
    <property type="match status" value="1"/>
</dbReference>
<dbReference type="PANTHER" id="PTHR30473:SF2">
    <property type="entry name" value="PIN DOMAIN-CONTAINING PROTEIN"/>
    <property type="match status" value="1"/>
</dbReference>
<dbReference type="GO" id="GO:0005524">
    <property type="term" value="F:ATP binding"/>
    <property type="evidence" value="ECO:0007669"/>
    <property type="project" value="UniProtKB-KW"/>
</dbReference>
<dbReference type="Pfam" id="PF02562">
    <property type="entry name" value="PhoH"/>
    <property type="match status" value="1"/>
</dbReference>
<dbReference type="AlphaFoldDB" id="A0A6J7DNP0"/>
<dbReference type="EMBL" id="CAFBLP010000014">
    <property type="protein sequence ID" value="CAB4870304.1"/>
    <property type="molecule type" value="Genomic_DNA"/>
</dbReference>
<evidence type="ECO:0000256" key="3">
    <source>
        <dbReference type="ARBA" id="ARBA00046345"/>
    </source>
</evidence>
<feature type="region of interest" description="Disordered" evidence="4">
    <location>
        <begin position="1"/>
        <end position="27"/>
    </location>
</feature>
<protein>
    <submittedName>
        <fullName evidence="6">Unannotated protein</fullName>
    </submittedName>
</protein>
<evidence type="ECO:0000313" key="6">
    <source>
        <dbReference type="EMBL" id="CAB4870304.1"/>
    </source>
</evidence>
<evidence type="ECO:0000256" key="1">
    <source>
        <dbReference type="ARBA" id="ARBA00022741"/>
    </source>
</evidence>
<dbReference type="InterPro" id="IPR029060">
    <property type="entry name" value="PIN-like_dom_sf"/>
</dbReference>
<gene>
    <name evidence="6" type="ORF">UFOPK3376_00785</name>
</gene>
<evidence type="ECO:0000256" key="2">
    <source>
        <dbReference type="ARBA" id="ARBA00022840"/>
    </source>
</evidence>
<dbReference type="InterPro" id="IPR002716">
    <property type="entry name" value="PIN_dom"/>
</dbReference>
<accession>A0A6J7DNP0</accession>
<dbReference type="CDD" id="cd09883">
    <property type="entry name" value="PIN_VapC_PhoHL-ATPase"/>
    <property type="match status" value="1"/>
</dbReference>
<evidence type="ECO:0000256" key="4">
    <source>
        <dbReference type="SAM" id="MobiDB-lite"/>
    </source>
</evidence>
<dbReference type="InterPro" id="IPR003714">
    <property type="entry name" value="PhoH"/>
</dbReference>
<keyword evidence="2" id="KW-0067">ATP-binding</keyword>
<name>A0A6J7DNP0_9ZZZZ</name>
<feature type="domain" description="PIN" evidence="5">
    <location>
        <begin position="30"/>
        <end position="161"/>
    </location>
</feature>
<evidence type="ECO:0000259" key="5">
    <source>
        <dbReference type="SMART" id="SM00670"/>
    </source>
</evidence>
<dbReference type="SMART" id="SM00670">
    <property type="entry name" value="PINc"/>
    <property type="match status" value="1"/>
</dbReference>
<sequence length="467" mass="50134">MTDLLPVQSELLDPPGPDGADNPPGTVRRTRFVLDTSVLIADPGCINNFGDVDVVIPLTVIEELDGLKSRPDDVGRAARTALRTIEDLRVRHGGSLATPVPIGADHESGTLQIEINGVQKHLLIEHGLDTNKPDNRIIGAALGQANHAPTVMVSNDAALRIKAAHLGISAVEHQPAGRAMSTRPVGWLTLAAEHDTIDRLYTDGSVAATTIDGADLLHENGFAVLRSGSQSALARRRVDDFEVLSHTTPEARGLRPRSKEQRFALELLLDPHVSVVALDGRAGTGKTLLAVAAGLEHVVERRAYERLAIYRPLVPVGRADVGFLPGGLDEKLDPWMSAIHDSIVALTDQRSSRDARSLIEELTSRGQLSMESVTFLRGRSLHRQFVVVDEAQNLEPTTLKTILTRIGDGTKVVFTGDTSQIDAPYMGESNNALAVLIQAFAGQACFGHITMSACERSEVASLAAELL</sequence>
<dbReference type="PANTHER" id="PTHR30473">
    <property type="entry name" value="PROTEIN PHOH"/>
    <property type="match status" value="1"/>
</dbReference>
<proteinExistence type="inferred from homology"/>
<keyword evidence="1" id="KW-0547">Nucleotide-binding</keyword>
<dbReference type="Pfam" id="PF13638">
    <property type="entry name" value="PIN_4"/>
    <property type="match status" value="1"/>
</dbReference>